<reference evidence="2 3" key="2">
    <citation type="submission" date="2017-09" db="EMBL/GenBank/DDBJ databases">
        <title>Extensive intraspecific genome diversity in a model arbuscular mycorrhizal fungus.</title>
        <authorList>
            <person name="Chen E.C."/>
            <person name="Morin E."/>
            <person name="Beaudet D."/>
            <person name="Noel J."/>
            <person name="Ndikumana S."/>
            <person name="Charron P."/>
            <person name="St-Onge C."/>
            <person name="Giorgi J."/>
            <person name="Grigoriev I.V."/>
            <person name="Roux C."/>
            <person name="Martin F.M."/>
            <person name="Corradi N."/>
        </authorList>
    </citation>
    <scope>NUCLEOTIDE SEQUENCE [LARGE SCALE GENOMIC DNA]</scope>
    <source>
        <strain evidence="2 3">A5</strain>
    </source>
</reference>
<feature type="non-terminal residue" evidence="2">
    <location>
        <position position="427"/>
    </location>
</feature>
<name>A0A2N0P4B2_9GLOM</name>
<comment type="caution">
    <text evidence="2">The sequence shown here is derived from an EMBL/GenBank/DDBJ whole genome shotgun (WGS) entry which is preliminary data.</text>
</comment>
<protein>
    <submittedName>
        <fullName evidence="2">Uncharacterized protein</fullName>
    </submittedName>
</protein>
<dbReference type="VEuPathDB" id="FungiDB:RhiirFUN_014901"/>
<proteinExistence type="predicted"/>
<organism evidence="2 3">
    <name type="scientific">Rhizophagus irregularis</name>
    <dbReference type="NCBI Taxonomy" id="588596"/>
    <lineage>
        <taxon>Eukaryota</taxon>
        <taxon>Fungi</taxon>
        <taxon>Fungi incertae sedis</taxon>
        <taxon>Mucoromycota</taxon>
        <taxon>Glomeromycotina</taxon>
        <taxon>Glomeromycetes</taxon>
        <taxon>Glomerales</taxon>
        <taxon>Glomeraceae</taxon>
        <taxon>Rhizophagus</taxon>
    </lineage>
</organism>
<dbReference type="AlphaFoldDB" id="A0A2N0P4B2"/>
<dbReference type="Proteomes" id="UP000232722">
    <property type="component" value="Unassembled WGS sequence"/>
</dbReference>
<feature type="compositionally biased region" description="Basic and acidic residues" evidence="1">
    <location>
        <begin position="146"/>
        <end position="155"/>
    </location>
</feature>
<gene>
    <name evidence="2" type="ORF">RhiirA5_402728</name>
</gene>
<feature type="region of interest" description="Disordered" evidence="1">
    <location>
        <begin position="146"/>
        <end position="169"/>
    </location>
</feature>
<evidence type="ECO:0000313" key="2">
    <source>
        <dbReference type="EMBL" id="PKC01664.1"/>
    </source>
</evidence>
<dbReference type="EMBL" id="LLXJ01001548">
    <property type="protein sequence ID" value="PKC01664.1"/>
    <property type="molecule type" value="Genomic_DNA"/>
</dbReference>
<evidence type="ECO:0000256" key="1">
    <source>
        <dbReference type="SAM" id="MobiDB-lite"/>
    </source>
</evidence>
<accession>A0A2N0P4B2</accession>
<dbReference type="VEuPathDB" id="FungiDB:FUN_018472"/>
<sequence length="427" mass="48635">MEEETYNPTITVETNEEILQNGVLEEVITVDQEFTEKKEVFHETKNALQKNLEQNTITTDNIGDPLEEYFKNIKNLSSWMNDIVNSTLSSPAFLPLNTTFVTDLDILNSSEEDLSKIELDIIKLSSNVERVEVEIKNVEAKLEGVEESRKKRLDDDGGGDNPSPFGSSIIESSSDITVTGMVFSSSLLDEWYTKVVAAEESVQEVDSKVKEVESFLQHERFRSPKDLSDHINIIINNNVPELRSKVASAKQALAHDRRIARWFDAANDADKSINVTLNRLKQLEIPDFINKREWTDEEQNLTSIIDDRINDIKAINSESQKIKSDKIDDLDKKANEIIITIKNSADNEVQTVVDLMTKQLRNLNNRLTKLDNFIELLLSQTTIDRYSVVLKLLSSMESMRNQMTQIRKTLIEHNDADLVMGDVIDVE</sequence>
<reference evidence="2 3" key="1">
    <citation type="submission" date="2016-04" db="EMBL/GenBank/DDBJ databases">
        <title>Genome analyses suggest a sexual origin of heterokaryosis in a supposedly ancient asexual fungus.</title>
        <authorList>
            <person name="Ropars J."/>
            <person name="Sedzielewska K."/>
            <person name="Noel J."/>
            <person name="Charron P."/>
            <person name="Farinelli L."/>
            <person name="Marton T."/>
            <person name="Kruger M."/>
            <person name="Pelin A."/>
            <person name="Brachmann A."/>
            <person name="Corradi N."/>
        </authorList>
    </citation>
    <scope>NUCLEOTIDE SEQUENCE [LARGE SCALE GENOMIC DNA]</scope>
    <source>
        <strain evidence="2 3">A5</strain>
    </source>
</reference>
<dbReference type="VEuPathDB" id="FungiDB:RhiirA1_496734"/>
<evidence type="ECO:0000313" key="3">
    <source>
        <dbReference type="Proteomes" id="UP000232722"/>
    </source>
</evidence>